<dbReference type="InterPro" id="IPR003018">
    <property type="entry name" value="GAF"/>
</dbReference>
<dbReference type="RefSeq" id="WP_090306250.1">
    <property type="nucleotide sequence ID" value="NZ_FNZE01000001.1"/>
</dbReference>
<sequence>MRITLPGSAHIDAVLSHADATSPLAGPGFDPLISRSWKRCIEDYGLDPAKPAPPRFVPRQVLLDHQDQADELLNVARAGVEQLYRHIAELGYVVLLTDSRGITVQFLGHPDDESAHRKTGLYLGADWSEDHAGTCAVGTCIKEQQALTCHHRDHFSAHHISLTCTAVPIFNPQGQLLAVLDISALHSPPSKDSQTFALQLVRQYARMIEDAYFLRRYRDQYILCLDSSREFVLINRHYLLAMAEDGSLLAANTAGRQLLAQCGLELPLRPSALAPRVGVEQLFDCELADILGIPYASADHVRAFRTHRQNALYFAALMEPRRAAPTATAPSSEAPRCALDELADDDPLMRKMLARAKRLCDEPLNVLLNGETGTGKERLARALHDSSRRARAPFVAINCAAVPESLIESELFGYQPGTFTGARSKGMRGLIQQADGGTLFLDEIGDMPLHLQTRLLRVLAEQEVMPLGAEKPVKVDIRVIAASHRDLRQMIDAGQFREDLFYRLNGAILRLPALRERADKGYLIEKVFAELSEQRQRPARIRGDAMSALLGYAWPGNIRELRNVLQYALATCEGAEITAADLPEECLQGVGARQPEAPAPVLEVATGDPGAQLVETLRRHRWNVSAAARELGLSRPTVYRWMKVYDIVPPNAQG</sequence>
<dbReference type="InterPro" id="IPR025943">
    <property type="entry name" value="Sigma_54_int_dom_ATP-bd_2"/>
</dbReference>
<keyword evidence="1" id="KW-0547">Nucleotide-binding</keyword>
<evidence type="ECO:0000256" key="1">
    <source>
        <dbReference type="ARBA" id="ARBA00022741"/>
    </source>
</evidence>
<feature type="domain" description="Sigma-54 factor interaction" evidence="6">
    <location>
        <begin position="342"/>
        <end position="570"/>
    </location>
</feature>
<reference evidence="8" key="1">
    <citation type="submission" date="2016-10" db="EMBL/GenBank/DDBJ databases">
        <authorList>
            <person name="Varghese N."/>
            <person name="Submissions S."/>
        </authorList>
    </citation>
    <scope>NUCLEOTIDE SEQUENCE [LARGE SCALE GENOMIC DNA]</scope>
    <source>
        <strain evidence="8">LMG 25967</strain>
    </source>
</reference>
<dbReference type="InterPro" id="IPR058031">
    <property type="entry name" value="AAA_lid_NorR"/>
</dbReference>
<dbReference type="Pfam" id="PF00158">
    <property type="entry name" value="Sigma54_activat"/>
    <property type="match status" value="1"/>
</dbReference>
<evidence type="ECO:0000256" key="3">
    <source>
        <dbReference type="ARBA" id="ARBA00023015"/>
    </source>
</evidence>
<dbReference type="AlphaFoldDB" id="A0A1H6SHX5"/>
<dbReference type="PROSITE" id="PS00676">
    <property type="entry name" value="SIGMA54_INTERACT_2"/>
    <property type="match status" value="1"/>
</dbReference>
<dbReference type="Pfam" id="PF25601">
    <property type="entry name" value="AAA_lid_14"/>
    <property type="match status" value="1"/>
</dbReference>
<dbReference type="EMBL" id="FNZE01000001">
    <property type="protein sequence ID" value="SEI67491.1"/>
    <property type="molecule type" value="Genomic_DNA"/>
</dbReference>
<keyword evidence="8" id="KW-1185">Reference proteome</keyword>
<dbReference type="InterPro" id="IPR009057">
    <property type="entry name" value="Homeodomain-like_sf"/>
</dbReference>
<dbReference type="Gene3D" id="1.10.10.60">
    <property type="entry name" value="Homeodomain-like"/>
    <property type="match status" value="1"/>
</dbReference>
<dbReference type="PANTHER" id="PTHR32071">
    <property type="entry name" value="TRANSCRIPTIONAL REGULATORY PROTEIN"/>
    <property type="match status" value="1"/>
</dbReference>
<proteinExistence type="predicted"/>
<dbReference type="PRINTS" id="PR01590">
    <property type="entry name" value="HTHFIS"/>
</dbReference>
<dbReference type="InterPro" id="IPR002078">
    <property type="entry name" value="Sigma_54_int"/>
</dbReference>
<keyword evidence="4" id="KW-0238">DNA-binding</keyword>
<evidence type="ECO:0000259" key="6">
    <source>
        <dbReference type="PROSITE" id="PS50045"/>
    </source>
</evidence>
<evidence type="ECO:0000256" key="4">
    <source>
        <dbReference type="ARBA" id="ARBA00023125"/>
    </source>
</evidence>
<dbReference type="SUPFAM" id="SSF55781">
    <property type="entry name" value="GAF domain-like"/>
    <property type="match status" value="1"/>
</dbReference>
<dbReference type="Pfam" id="PF02954">
    <property type="entry name" value="HTH_8"/>
    <property type="match status" value="1"/>
</dbReference>
<evidence type="ECO:0000256" key="2">
    <source>
        <dbReference type="ARBA" id="ARBA00022840"/>
    </source>
</evidence>
<dbReference type="SUPFAM" id="SSF52540">
    <property type="entry name" value="P-loop containing nucleoside triphosphate hydrolases"/>
    <property type="match status" value="1"/>
</dbReference>
<protein>
    <submittedName>
        <fullName evidence="7">Transcriptional regulator of acetoin/glycerol metabolism</fullName>
    </submittedName>
</protein>
<dbReference type="PROSITE" id="PS00688">
    <property type="entry name" value="SIGMA54_INTERACT_3"/>
    <property type="match status" value="1"/>
</dbReference>
<dbReference type="CDD" id="cd00009">
    <property type="entry name" value="AAA"/>
    <property type="match status" value="1"/>
</dbReference>
<dbReference type="Gene3D" id="1.10.8.60">
    <property type="match status" value="1"/>
</dbReference>
<dbReference type="PROSITE" id="PS00675">
    <property type="entry name" value="SIGMA54_INTERACT_1"/>
    <property type="match status" value="1"/>
</dbReference>
<dbReference type="GO" id="GO:0006355">
    <property type="term" value="P:regulation of DNA-templated transcription"/>
    <property type="evidence" value="ECO:0007669"/>
    <property type="project" value="InterPro"/>
</dbReference>
<dbReference type="PANTHER" id="PTHR32071:SF77">
    <property type="entry name" value="TRANSCRIPTIONAL REGULATORY PROTEIN"/>
    <property type="match status" value="1"/>
</dbReference>
<dbReference type="GO" id="GO:0043565">
    <property type="term" value="F:sequence-specific DNA binding"/>
    <property type="evidence" value="ECO:0007669"/>
    <property type="project" value="InterPro"/>
</dbReference>
<evidence type="ECO:0000256" key="5">
    <source>
        <dbReference type="ARBA" id="ARBA00023163"/>
    </source>
</evidence>
<keyword evidence="3" id="KW-0805">Transcription regulation</keyword>
<dbReference type="InterPro" id="IPR003593">
    <property type="entry name" value="AAA+_ATPase"/>
</dbReference>
<dbReference type="PROSITE" id="PS50045">
    <property type="entry name" value="SIGMA54_INTERACT_4"/>
    <property type="match status" value="1"/>
</dbReference>
<dbReference type="Proteomes" id="UP000242930">
    <property type="component" value="Unassembled WGS sequence"/>
</dbReference>
<evidence type="ECO:0000313" key="8">
    <source>
        <dbReference type="Proteomes" id="UP000242930"/>
    </source>
</evidence>
<dbReference type="Gene3D" id="3.30.450.40">
    <property type="match status" value="1"/>
</dbReference>
<gene>
    <name evidence="7" type="ORF">SAMN05216201_101456</name>
</gene>
<dbReference type="OrthoDB" id="9804019at2"/>
<dbReference type="InterPro" id="IPR025662">
    <property type="entry name" value="Sigma_54_int_dom_ATP-bd_1"/>
</dbReference>
<dbReference type="FunFam" id="3.40.50.300:FF:000006">
    <property type="entry name" value="DNA-binding transcriptional regulator NtrC"/>
    <property type="match status" value="1"/>
</dbReference>
<dbReference type="Gene3D" id="3.40.50.300">
    <property type="entry name" value="P-loop containing nucleotide triphosphate hydrolases"/>
    <property type="match status" value="1"/>
</dbReference>
<dbReference type="GO" id="GO:0005524">
    <property type="term" value="F:ATP binding"/>
    <property type="evidence" value="ECO:0007669"/>
    <property type="project" value="UniProtKB-KW"/>
</dbReference>
<dbReference type="InterPro" id="IPR025944">
    <property type="entry name" value="Sigma_54_int_dom_CS"/>
</dbReference>
<dbReference type="InterPro" id="IPR027417">
    <property type="entry name" value="P-loop_NTPase"/>
</dbReference>
<dbReference type="InterPro" id="IPR002197">
    <property type="entry name" value="HTH_Fis"/>
</dbReference>
<keyword evidence="2" id="KW-0067">ATP-binding</keyword>
<name>A0A1H6SHX5_9PSED</name>
<dbReference type="Pfam" id="PF01590">
    <property type="entry name" value="GAF"/>
    <property type="match status" value="1"/>
</dbReference>
<dbReference type="InterPro" id="IPR029016">
    <property type="entry name" value="GAF-like_dom_sf"/>
</dbReference>
<accession>A0A1H6SHX5</accession>
<organism evidence="7 8">
    <name type="scientific">Pseudomonas linyingensis</name>
    <dbReference type="NCBI Taxonomy" id="915471"/>
    <lineage>
        <taxon>Bacteria</taxon>
        <taxon>Pseudomonadati</taxon>
        <taxon>Pseudomonadota</taxon>
        <taxon>Gammaproteobacteria</taxon>
        <taxon>Pseudomonadales</taxon>
        <taxon>Pseudomonadaceae</taxon>
        <taxon>Pseudomonas</taxon>
    </lineage>
</organism>
<evidence type="ECO:0000313" key="7">
    <source>
        <dbReference type="EMBL" id="SEI67491.1"/>
    </source>
</evidence>
<dbReference type="SMART" id="SM00382">
    <property type="entry name" value="AAA"/>
    <property type="match status" value="1"/>
</dbReference>
<dbReference type="SUPFAM" id="SSF46689">
    <property type="entry name" value="Homeodomain-like"/>
    <property type="match status" value="1"/>
</dbReference>
<keyword evidence="5" id="KW-0804">Transcription</keyword>